<organism evidence="1 2">
    <name type="scientific">Naganishia vaughanmartiniae</name>
    <dbReference type="NCBI Taxonomy" id="1424756"/>
    <lineage>
        <taxon>Eukaryota</taxon>
        <taxon>Fungi</taxon>
        <taxon>Dikarya</taxon>
        <taxon>Basidiomycota</taxon>
        <taxon>Agaricomycotina</taxon>
        <taxon>Tremellomycetes</taxon>
        <taxon>Filobasidiales</taxon>
        <taxon>Filobasidiaceae</taxon>
        <taxon>Naganishia</taxon>
    </lineage>
</organism>
<dbReference type="EMBL" id="JASBWU010000033">
    <property type="protein sequence ID" value="KAJ9111020.1"/>
    <property type="molecule type" value="Genomic_DNA"/>
</dbReference>
<reference evidence="1" key="1">
    <citation type="submission" date="2023-04" db="EMBL/GenBank/DDBJ databases">
        <title>Draft Genome sequencing of Naganishia species isolated from polar environments using Oxford Nanopore Technology.</title>
        <authorList>
            <person name="Leo P."/>
            <person name="Venkateswaran K."/>
        </authorList>
    </citation>
    <scope>NUCLEOTIDE SEQUENCE</scope>
    <source>
        <strain evidence="1">MNA-CCFEE 5425</strain>
    </source>
</reference>
<keyword evidence="2" id="KW-1185">Reference proteome</keyword>
<proteinExistence type="predicted"/>
<evidence type="ECO:0000313" key="2">
    <source>
        <dbReference type="Proteomes" id="UP001243375"/>
    </source>
</evidence>
<comment type="caution">
    <text evidence="1">The sequence shown here is derived from an EMBL/GenBank/DDBJ whole genome shotgun (WGS) entry which is preliminary data.</text>
</comment>
<sequence>MQQHHQSQPQSQRTPSYAFTAGREMIQGTSMDQGVGKTPFYAEGMQQGAPMSRTSSLRPEDAGKEGYPSISPTGQIPNQQQQVALVEDQNAHRPSLNPIQHSQHPWNSDNSMASNPQSPHSSMEMMRSNSSSAAQMRRRPAPLNLQTGSHGLKSSHSSEHLKVELSPYDPTFRSASAMSASPYGHAYQQHQAHRLQSAPNMSSPTVQTTQSGFYGATHVGSYSYQQMQQSQQPQQPQQQQQPFSSHYPASQPTSGGAYPFPSQLPSMQHYVQPYNGRPLSAMPTSYGMHQSSYLQAGQPSQMPPLTHMAHSAPSSIPQHSSATMAAYHEYQQQQRPHLSHTFSSMTSGGSFSDRPEYTGFSSYPIQRGQDRPHKCDQCSQSFNRNHDLKRHKRIHLEVKPFACSACRKQFSRRDALTRHWLVKKCEGFDMNPNNPEYTPPSGANRKNAAAIPRHYQNLSKKALQAKVERQQQQLDQGIESNQGSGSKDSDSGSDGSKSESDKEDEPMEVKMQPGQLGGPYANLPSIPALSPPTPQMSTAPQYTEQGGQNMTRSASHNVILVTPDESSNHIPPPRLSQKSHSSPFLATHSQTVYSHLIPEKSIHPNGQHSNYDGNSQPRQMIPQYPTLPDVVDPSKASTPNSGAISGQFVWQQQNGNYTLNSTATSIPVASADRPAGQLQHTIPEESMRSTEIVVSQINPYVKVSAASPAMPSILPKPTRNSKDYFDGIGFPDKSVPTSMEVDPTASSANVSFHQALPAQNSDAIQRPVFTMPFGSSKADQPIPEIATTETLQMSGQWQRW</sequence>
<name>A0ACC2WI41_9TREE</name>
<gene>
    <name evidence="1" type="ORF">QFC22_006616</name>
</gene>
<dbReference type="Proteomes" id="UP001243375">
    <property type="component" value="Unassembled WGS sequence"/>
</dbReference>
<evidence type="ECO:0000313" key="1">
    <source>
        <dbReference type="EMBL" id="KAJ9111020.1"/>
    </source>
</evidence>
<protein>
    <submittedName>
        <fullName evidence="1">Uncharacterized protein</fullName>
    </submittedName>
</protein>
<accession>A0ACC2WI41</accession>